<feature type="compositionally biased region" description="Polar residues" evidence="4">
    <location>
        <begin position="47"/>
        <end position="61"/>
    </location>
</feature>
<dbReference type="InterPro" id="IPR039424">
    <property type="entry name" value="SBP_5"/>
</dbReference>
<dbReference type="eggNOG" id="COG0747">
    <property type="taxonomic scope" value="Bacteria"/>
</dbReference>
<reference evidence="8" key="1">
    <citation type="submission" date="2011-04" db="EMBL/GenBank/DDBJ databases">
        <title>Genome sequence of Solibacillus silvestris StLB046.</title>
        <authorList>
            <person name="Morohoshi T."/>
            <person name="Someya N."/>
            <person name="Ikeda T."/>
        </authorList>
    </citation>
    <scope>NUCLEOTIDE SEQUENCE [LARGE SCALE GENOMIC DNA]</scope>
    <source>
        <strain evidence="8">StLB046</strain>
    </source>
</reference>
<organism evidence="7 8">
    <name type="scientific">Solibacillus silvestris (strain StLB046)</name>
    <name type="common">Bacillus silvestris</name>
    <dbReference type="NCBI Taxonomy" id="1002809"/>
    <lineage>
        <taxon>Bacteria</taxon>
        <taxon>Bacillati</taxon>
        <taxon>Bacillota</taxon>
        <taxon>Bacilli</taxon>
        <taxon>Bacillales</taxon>
        <taxon>Caryophanaceae</taxon>
        <taxon>Solibacillus</taxon>
    </lineage>
</organism>
<feature type="domain" description="Solute-binding protein family 5" evidence="6">
    <location>
        <begin position="127"/>
        <end position="522"/>
    </location>
</feature>
<dbReference type="AlphaFoldDB" id="F2F682"/>
<protein>
    <submittedName>
        <fullName evidence="7">ABC-type dipeptide transport system, periplasmic component</fullName>
    </submittedName>
</protein>
<evidence type="ECO:0000313" key="7">
    <source>
        <dbReference type="EMBL" id="BAK17486.1"/>
    </source>
</evidence>
<dbReference type="GO" id="GO:0043190">
    <property type="term" value="C:ATP-binding cassette (ABC) transporter complex"/>
    <property type="evidence" value="ECO:0007669"/>
    <property type="project" value="InterPro"/>
</dbReference>
<evidence type="ECO:0000256" key="2">
    <source>
        <dbReference type="ARBA" id="ARBA00022448"/>
    </source>
</evidence>
<dbReference type="GO" id="GO:1904680">
    <property type="term" value="F:peptide transmembrane transporter activity"/>
    <property type="evidence" value="ECO:0007669"/>
    <property type="project" value="TreeGrafter"/>
</dbReference>
<keyword evidence="3 5" id="KW-0732">Signal</keyword>
<dbReference type="CDD" id="cd08510">
    <property type="entry name" value="PBP2_Lactococcal_OppA_like"/>
    <property type="match status" value="1"/>
</dbReference>
<feature type="signal peptide" evidence="5">
    <location>
        <begin position="1"/>
        <end position="20"/>
    </location>
</feature>
<sequence>MKKKKGLMLSSVFATALVLAACGGDDETTTEKPAENTDGTKTEENTNDGGSTAVSPTLPSEVTNDGEAIQGGTLQYALVTDSPFQGVFSWELYEDAYDSEILGFMSNVIFDTDGDFLVTDEGIAKLDVDADNNKVTITIQPDEVKWSDGTPLTVEDIIYPYEVIGHPDYTGIRYDDDFKNIIGAAEYKAGKADTISGIKKIDDKTVEISMTKVSPAIYSLGDGLWGYAAPKHVLKDIPVKDLISSDAVRKSPVTLGPFKLDKLVDGESVQFVANEHYFKGKPKLDKVVLQVVPSSSIGEALRTGKYDMASSYPTNQYDGVKDLENLTVLARPELAYSYLGFKLGKWDAKGGEDKTGLNITDENAKMNDANLRKAIAYAMDIEQVGERFYQGLRSRATSLIPPAFASFHDNSLEGYNYDPEKAKELLDEAGYKDVDGDGIREDKNGEKFEIRMAGMSGSDTDEAIVEYYRQNWKDVGLDVQLTTGRLIEFNSFYDKVKADDPEIDMFMAAWGTGTNPSPLGLYGEGASFNYSRFVTPELQALLVDIDSKEAVDPEYRADAFRKWEEYMFEQATTIPTYFRTEIIPVNKRVKNYNANYANDTMDDLQLLELTADAPIK</sequence>
<keyword evidence="2" id="KW-0813">Transport</keyword>
<evidence type="ECO:0000256" key="4">
    <source>
        <dbReference type="SAM" id="MobiDB-lite"/>
    </source>
</evidence>
<reference evidence="7 8" key="2">
    <citation type="journal article" date="2012" name="J. Biosci. Bioeng.">
        <title>Complete genome sequence and characterization of the N-acylhomoserine lactone-degrading gene of the potato leaf-associated Solibacillus silvestris.</title>
        <authorList>
            <person name="Morohoshi T."/>
            <person name="Tominaga Y."/>
            <person name="Someya N."/>
            <person name="Ikeda T."/>
        </authorList>
    </citation>
    <scope>NUCLEOTIDE SEQUENCE [LARGE SCALE GENOMIC DNA]</scope>
    <source>
        <strain evidence="7 8">StLB046</strain>
    </source>
</reference>
<keyword evidence="8" id="KW-1185">Reference proteome</keyword>
<dbReference type="SUPFAM" id="SSF53850">
    <property type="entry name" value="Periplasmic binding protein-like II"/>
    <property type="match status" value="1"/>
</dbReference>
<evidence type="ECO:0000256" key="3">
    <source>
        <dbReference type="ARBA" id="ARBA00022729"/>
    </source>
</evidence>
<dbReference type="KEGG" id="siv:SSIL_3063"/>
<dbReference type="Pfam" id="PF00496">
    <property type="entry name" value="SBP_bac_5"/>
    <property type="match status" value="1"/>
</dbReference>
<dbReference type="GO" id="GO:0015833">
    <property type="term" value="P:peptide transport"/>
    <property type="evidence" value="ECO:0007669"/>
    <property type="project" value="TreeGrafter"/>
</dbReference>
<dbReference type="HOGENOM" id="CLU_017028_8_0_9"/>
<dbReference type="Gene3D" id="3.10.105.10">
    <property type="entry name" value="Dipeptide-binding Protein, Domain 3"/>
    <property type="match status" value="1"/>
</dbReference>
<dbReference type="PROSITE" id="PS51257">
    <property type="entry name" value="PROKAR_LIPOPROTEIN"/>
    <property type="match status" value="1"/>
</dbReference>
<evidence type="ECO:0000256" key="1">
    <source>
        <dbReference type="ARBA" id="ARBA00005695"/>
    </source>
</evidence>
<evidence type="ECO:0000259" key="6">
    <source>
        <dbReference type="Pfam" id="PF00496"/>
    </source>
</evidence>
<proteinExistence type="inferred from homology"/>
<accession>F2F682</accession>
<dbReference type="EMBL" id="AP012157">
    <property type="protein sequence ID" value="BAK17486.1"/>
    <property type="molecule type" value="Genomic_DNA"/>
</dbReference>
<dbReference type="InterPro" id="IPR000914">
    <property type="entry name" value="SBP_5_dom"/>
</dbReference>
<dbReference type="STRING" id="1002809.SSIL_3063"/>
<dbReference type="PANTHER" id="PTHR30290:SF9">
    <property type="entry name" value="OLIGOPEPTIDE-BINDING PROTEIN APPA"/>
    <property type="match status" value="1"/>
</dbReference>
<comment type="similarity">
    <text evidence="1">Belongs to the bacterial solute-binding protein 5 family.</text>
</comment>
<feature type="compositionally biased region" description="Basic and acidic residues" evidence="4">
    <location>
        <begin position="29"/>
        <end position="44"/>
    </location>
</feature>
<dbReference type="RefSeq" id="WP_014824526.1">
    <property type="nucleotide sequence ID" value="NC_018065.1"/>
</dbReference>
<dbReference type="PATRIC" id="fig|1002809.3.peg.3090"/>
<name>F2F682_SOLSS</name>
<dbReference type="InterPro" id="IPR030678">
    <property type="entry name" value="Peptide/Ni-bd"/>
</dbReference>
<dbReference type="GO" id="GO:0042597">
    <property type="term" value="C:periplasmic space"/>
    <property type="evidence" value="ECO:0007669"/>
    <property type="project" value="UniProtKB-ARBA"/>
</dbReference>
<evidence type="ECO:0000313" key="8">
    <source>
        <dbReference type="Proteomes" id="UP000006691"/>
    </source>
</evidence>
<dbReference type="PIRSF" id="PIRSF002741">
    <property type="entry name" value="MppA"/>
    <property type="match status" value="1"/>
</dbReference>
<gene>
    <name evidence="7" type="primary">oppA</name>
    <name evidence="7" type="ordered locus">SSIL_3063</name>
</gene>
<dbReference type="Gene3D" id="3.40.190.10">
    <property type="entry name" value="Periplasmic binding protein-like II"/>
    <property type="match status" value="1"/>
</dbReference>
<feature type="chain" id="PRO_5038585553" evidence="5">
    <location>
        <begin position="21"/>
        <end position="616"/>
    </location>
</feature>
<dbReference type="PANTHER" id="PTHR30290">
    <property type="entry name" value="PERIPLASMIC BINDING COMPONENT OF ABC TRANSPORTER"/>
    <property type="match status" value="1"/>
</dbReference>
<feature type="region of interest" description="Disordered" evidence="4">
    <location>
        <begin position="25"/>
        <end position="61"/>
    </location>
</feature>
<dbReference type="Proteomes" id="UP000006691">
    <property type="component" value="Chromosome"/>
</dbReference>
<evidence type="ECO:0000256" key="5">
    <source>
        <dbReference type="SAM" id="SignalP"/>
    </source>
</evidence>